<evidence type="ECO:0000256" key="2">
    <source>
        <dbReference type="ARBA" id="ARBA00022692"/>
    </source>
</evidence>
<evidence type="ECO:0000256" key="1">
    <source>
        <dbReference type="ARBA" id="ARBA00004141"/>
    </source>
</evidence>
<dbReference type="GO" id="GO:0016020">
    <property type="term" value="C:membrane"/>
    <property type="evidence" value="ECO:0007669"/>
    <property type="project" value="UniProtKB-SubCell"/>
</dbReference>
<keyword evidence="3 6" id="KW-1133">Transmembrane helix</keyword>
<organism evidence="7 8">
    <name type="scientific">Liparis tanakae</name>
    <name type="common">Tanaka's snailfish</name>
    <dbReference type="NCBI Taxonomy" id="230148"/>
    <lineage>
        <taxon>Eukaryota</taxon>
        <taxon>Metazoa</taxon>
        <taxon>Chordata</taxon>
        <taxon>Craniata</taxon>
        <taxon>Vertebrata</taxon>
        <taxon>Euteleostomi</taxon>
        <taxon>Actinopterygii</taxon>
        <taxon>Neopterygii</taxon>
        <taxon>Teleostei</taxon>
        <taxon>Neoteleostei</taxon>
        <taxon>Acanthomorphata</taxon>
        <taxon>Eupercaria</taxon>
        <taxon>Perciformes</taxon>
        <taxon>Cottioidei</taxon>
        <taxon>Cottales</taxon>
        <taxon>Liparidae</taxon>
        <taxon>Liparis</taxon>
    </lineage>
</organism>
<gene>
    <name evidence="7" type="primary">DISP1</name>
    <name evidence="7" type="ORF">EYF80_058348</name>
</gene>
<proteinExistence type="predicted"/>
<sequence>MLSPAAGQSYAQLIADWPVVVLGVCTVLIVVCALVGVLVPDLPDFSDPLLGFEPRGTAIGQRLVTWNNMVKNTGYRATLANYPFKYADEQAKRYASSLVDEQAQRYASSLVDEQAKRYASSLVDEQAQRYASSLVDEQAQRYASSLVDEQAQRYASSLVATTKSD</sequence>
<evidence type="ECO:0000256" key="4">
    <source>
        <dbReference type="ARBA" id="ARBA00023136"/>
    </source>
</evidence>
<keyword evidence="4 6" id="KW-0472">Membrane</keyword>
<dbReference type="OrthoDB" id="8959390at2759"/>
<keyword evidence="8" id="KW-1185">Reference proteome</keyword>
<dbReference type="AlphaFoldDB" id="A0A4Z2ESA1"/>
<dbReference type="PANTHER" id="PTHR45951:SF4">
    <property type="entry name" value="PROTEIN DISPATCHED HOMOLOG 1"/>
    <property type="match status" value="1"/>
</dbReference>
<evidence type="ECO:0000313" key="8">
    <source>
        <dbReference type="Proteomes" id="UP000314294"/>
    </source>
</evidence>
<evidence type="ECO:0000313" key="7">
    <source>
        <dbReference type="EMBL" id="TNN31500.1"/>
    </source>
</evidence>
<evidence type="ECO:0000256" key="5">
    <source>
        <dbReference type="ARBA" id="ARBA00023180"/>
    </source>
</evidence>
<keyword evidence="5" id="KW-0325">Glycoprotein</keyword>
<reference evidence="7 8" key="1">
    <citation type="submission" date="2019-03" db="EMBL/GenBank/DDBJ databases">
        <title>First draft genome of Liparis tanakae, snailfish: a comprehensive survey of snailfish specific genes.</title>
        <authorList>
            <person name="Kim W."/>
            <person name="Song I."/>
            <person name="Jeong J.-H."/>
            <person name="Kim D."/>
            <person name="Kim S."/>
            <person name="Ryu S."/>
            <person name="Song J.Y."/>
            <person name="Lee S.K."/>
        </authorList>
    </citation>
    <scope>NUCLEOTIDE SEQUENCE [LARGE SCALE GENOMIC DNA]</scope>
    <source>
        <tissue evidence="7">Muscle</tissue>
    </source>
</reference>
<keyword evidence="2 6" id="KW-0812">Transmembrane</keyword>
<dbReference type="Proteomes" id="UP000314294">
    <property type="component" value="Unassembled WGS sequence"/>
</dbReference>
<comment type="subcellular location">
    <subcellularLocation>
        <location evidence="1">Membrane</location>
        <topology evidence="1">Multi-pass membrane protein</topology>
    </subcellularLocation>
</comment>
<name>A0A4Z2ESA1_9TELE</name>
<evidence type="ECO:0000256" key="3">
    <source>
        <dbReference type="ARBA" id="ARBA00022989"/>
    </source>
</evidence>
<dbReference type="InterPro" id="IPR052081">
    <property type="entry name" value="Dispatched_Hh_regulator"/>
</dbReference>
<accession>A0A4Z2ESA1</accession>
<dbReference type="EMBL" id="SRLO01003410">
    <property type="protein sequence ID" value="TNN31500.1"/>
    <property type="molecule type" value="Genomic_DNA"/>
</dbReference>
<comment type="caution">
    <text evidence="7">The sequence shown here is derived from an EMBL/GenBank/DDBJ whole genome shotgun (WGS) entry which is preliminary data.</text>
</comment>
<dbReference type="GO" id="GO:0007224">
    <property type="term" value="P:smoothened signaling pathway"/>
    <property type="evidence" value="ECO:0007669"/>
    <property type="project" value="TreeGrafter"/>
</dbReference>
<dbReference type="GO" id="GO:1904680">
    <property type="term" value="F:peptide transmembrane transporter activity"/>
    <property type="evidence" value="ECO:0007669"/>
    <property type="project" value="TreeGrafter"/>
</dbReference>
<protein>
    <submittedName>
        <fullName evidence="7">Protein dispatched 1</fullName>
    </submittedName>
</protein>
<evidence type="ECO:0000256" key="6">
    <source>
        <dbReference type="SAM" id="Phobius"/>
    </source>
</evidence>
<feature type="transmembrane region" description="Helical" evidence="6">
    <location>
        <begin position="20"/>
        <end position="39"/>
    </location>
</feature>
<dbReference type="PANTHER" id="PTHR45951">
    <property type="entry name" value="PROTEIN DISPATCHED-RELATED"/>
    <property type="match status" value="1"/>
</dbReference>